<sequence>MQPQDIESATTAEPHEQIDARERQPYQAPCLVRLDLAETEAGGPGITDAGFLS</sequence>
<protein>
    <submittedName>
        <fullName evidence="2">Uncharacterized protein</fullName>
    </submittedName>
</protein>
<accession>A0A1N6UYQ6</accession>
<reference evidence="2 3" key="1">
    <citation type="submission" date="2017-01" db="EMBL/GenBank/DDBJ databases">
        <authorList>
            <person name="Mah S.A."/>
            <person name="Swanson W.J."/>
            <person name="Moy G.W."/>
            <person name="Vacquier V.D."/>
        </authorList>
    </citation>
    <scope>NUCLEOTIDE SEQUENCE [LARGE SCALE GENOMIC DNA]</scope>
    <source>
        <strain evidence="2 3">RU36E</strain>
    </source>
</reference>
<name>A0A1N6UYQ6_AQUAC</name>
<dbReference type="AlphaFoldDB" id="A0A1N6UYQ6"/>
<dbReference type="EMBL" id="FTMP01000007">
    <property type="protein sequence ID" value="SIQ70406.1"/>
    <property type="molecule type" value="Genomic_DNA"/>
</dbReference>
<organism evidence="2 3">
    <name type="scientific">Aquipseudomonas alcaligenes</name>
    <name type="common">Pseudomonas alcaligenes</name>
    <dbReference type="NCBI Taxonomy" id="43263"/>
    <lineage>
        <taxon>Bacteria</taxon>
        <taxon>Pseudomonadati</taxon>
        <taxon>Pseudomonadota</taxon>
        <taxon>Gammaproteobacteria</taxon>
        <taxon>Pseudomonadales</taxon>
        <taxon>Pseudomonadaceae</taxon>
        <taxon>Aquipseudomonas</taxon>
    </lineage>
</organism>
<feature type="region of interest" description="Disordered" evidence="1">
    <location>
        <begin position="1"/>
        <end position="26"/>
    </location>
</feature>
<feature type="compositionally biased region" description="Basic and acidic residues" evidence="1">
    <location>
        <begin position="13"/>
        <end position="24"/>
    </location>
</feature>
<dbReference type="Proteomes" id="UP000185841">
    <property type="component" value="Unassembled WGS sequence"/>
</dbReference>
<evidence type="ECO:0000313" key="3">
    <source>
        <dbReference type="Proteomes" id="UP000185841"/>
    </source>
</evidence>
<gene>
    <name evidence="2" type="ORF">SAMN05878282_10712</name>
</gene>
<evidence type="ECO:0000313" key="2">
    <source>
        <dbReference type="EMBL" id="SIQ70406.1"/>
    </source>
</evidence>
<evidence type="ECO:0000256" key="1">
    <source>
        <dbReference type="SAM" id="MobiDB-lite"/>
    </source>
</evidence>
<proteinExistence type="predicted"/>
<dbReference type="RefSeq" id="WP_175613965.1">
    <property type="nucleotide sequence ID" value="NZ_FTMP01000007.1"/>
</dbReference>
<feature type="compositionally biased region" description="Polar residues" evidence="1">
    <location>
        <begin position="1"/>
        <end position="11"/>
    </location>
</feature>